<feature type="transmembrane region" description="Helical" evidence="1">
    <location>
        <begin position="23"/>
        <end position="41"/>
    </location>
</feature>
<reference evidence="3 4" key="1">
    <citation type="submission" date="2023-07" db="EMBL/GenBank/DDBJ databases">
        <authorList>
            <person name="Lian W.-H."/>
        </authorList>
    </citation>
    <scope>NUCLEOTIDE SEQUENCE [LARGE SCALE GENOMIC DNA]</scope>
    <source>
        <strain evidence="3 4">SYSU DXS3180</strain>
    </source>
</reference>
<dbReference type="Pfam" id="PF16117">
    <property type="entry name" value="DUF4833"/>
    <property type="match status" value="1"/>
</dbReference>
<comment type="caution">
    <text evidence="3">The sequence shown here is derived from an EMBL/GenBank/DDBJ whole genome shotgun (WGS) entry which is preliminary data.</text>
</comment>
<proteinExistence type="predicted"/>
<dbReference type="EMBL" id="JAULBC010000002">
    <property type="protein sequence ID" value="MEX6687290.1"/>
    <property type="molecule type" value="Genomic_DNA"/>
</dbReference>
<organism evidence="3 4">
    <name type="scientific">Danxiaibacter flavus</name>
    <dbReference type="NCBI Taxonomy" id="3049108"/>
    <lineage>
        <taxon>Bacteria</taxon>
        <taxon>Pseudomonadati</taxon>
        <taxon>Bacteroidota</taxon>
        <taxon>Chitinophagia</taxon>
        <taxon>Chitinophagales</taxon>
        <taxon>Chitinophagaceae</taxon>
        <taxon>Danxiaibacter</taxon>
    </lineage>
</organism>
<keyword evidence="1" id="KW-0812">Transmembrane</keyword>
<keyword evidence="4" id="KW-1185">Reference proteome</keyword>
<dbReference type="InterPro" id="IPR032269">
    <property type="entry name" value="DUF4833"/>
</dbReference>
<feature type="domain" description="DUF4833" evidence="2">
    <location>
        <begin position="60"/>
        <end position="197"/>
    </location>
</feature>
<keyword evidence="1" id="KW-1133">Transmembrane helix</keyword>
<evidence type="ECO:0000313" key="4">
    <source>
        <dbReference type="Proteomes" id="UP001560573"/>
    </source>
</evidence>
<evidence type="ECO:0000313" key="3">
    <source>
        <dbReference type="EMBL" id="MEX6687290.1"/>
    </source>
</evidence>
<evidence type="ECO:0000256" key="1">
    <source>
        <dbReference type="SAM" id="Phobius"/>
    </source>
</evidence>
<keyword evidence="1" id="KW-0472">Membrane</keyword>
<dbReference type="RefSeq" id="WP_369328694.1">
    <property type="nucleotide sequence ID" value="NZ_JAULBC010000002.1"/>
</dbReference>
<dbReference type="Proteomes" id="UP001560573">
    <property type="component" value="Unassembled WGS sequence"/>
</dbReference>
<name>A0ABV3ZCH8_9BACT</name>
<accession>A0ABV3ZCH8</accession>
<evidence type="ECO:0000259" key="2">
    <source>
        <dbReference type="Pfam" id="PF16117"/>
    </source>
</evidence>
<gene>
    <name evidence="3" type="ORF">QTN47_07275</name>
</gene>
<sequence>MKPVNVHRSLQNLACKSFNVCRVLAYATFCFVVFAYTDLYARKWEDSTRFPVPKGENLLFFLQRTKDANTVIYELNFKSKGVLDTENPVKTSWIRYTENGRRKELNAIEEKFAYGVVSRYSGDDQYEIRLAAYKKMPLLLKRSATDNKYHIFLACGDKESLLTRVFVQVNGGSFWNPKVEYIDITTTDISTGREFVRRINP</sequence>
<protein>
    <submittedName>
        <fullName evidence="3">DUF4833 domain-containing protein</fullName>
    </submittedName>
</protein>